<dbReference type="Gene3D" id="3.50.50.60">
    <property type="entry name" value="FAD/NAD(P)-binding domain"/>
    <property type="match status" value="1"/>
</dbReference>
<dbReference type="Proteomes" id="UP001458880">
    <property type="component" value="Unassembled WGS sequence"/>
</dbReference>
<dbReference type="EMBL" id="JASPKY010000229">
    <property type="protein sequence ID" value="KAK9718335.1"/>
    <property type="molecule type" value="Genomic_DNA"/>
</dbReference>
<dbReference type="PANTHER" id="PTHR11552">
    <property type="entry name" value="GLUCOSE-METHANOL-CHOLINE GMC OXIDOREDUCTASE"/>
    <property type="match status" value="1"/>
</dbReference>
<sequence length="102" mass="10896">MSWIPADLSQTCAVYTTVTTCSPASLLFLRLVATVFGQSRDANTAQRGHAYPEQPATTTTTTLSHNNINEGKEYDFIVVGAGSAGCVIANRLSEIAEWSVSL</sequence>
<protein>
    <recommendedName>
        <fullName evidence="4">Glucose-methanol-choline oxidoreductase N-terminal domain-containing protein</fullName>
    </recommendedName>
</protein>
<evidence type="ECO:0000256" key="1">
    <source>
        <dbReference type="ARBA" id="ARBA00010790"/>
    </source>
</evidence>
<evidence type="ECO:0000313" key="2">
    <source>
        <dbReference type="EMBL" id="KAK9718335.1"/>
    </source>
</evidence>
<evidence type="ECO:0000313" key="3">
    <source>
        <dbReference type="Proteomes" id="UP001458880"/>
    </source>
</evidence>
<name>A0AAW1KHW8_POPJA</name>
<accession>A0AAW1KHW8</accession>
<comment type="caution">
    <text evidence="2">The sequence shown here is derived from an EMBL/GenBank/DDBJ whole genome shotgun (WGS) entry which is preliminary data.</text>
</comment>
<dbReference type="AlphaFoldDB" id="A0AAW1KHW8"/>
<dbReference type="PANTHER" id="PTHR11552:SF227">
    <property type="entry name" value="GLUCOSE DEHYDROGENASE [FAD, QUINONE]-LIKE PROTEIN"/>
    <property type="match status" value="1"/>
</dbReference>
<dbReference type="SUPFAM" id="SSF51905">
    <property type="entry name" value="FAD/NAD(P)-binding domain"/>
    <property type="match status" value="1"/>
</dbReference>
<reference evidence="2 3" key="1">
    <citation type="journal article" date="2024" name="BMC Genomics">
        <title>De novo assembly and annotation of Popillia japonica's genome with initial clues to its potential as an invasive pest.</title>
        <authorList>
            <person name="Cucini C."/>
            <person name="Boschi S."/>
            <person name="Funari R."/>
            <person name="Cardaioli E."/>
            <person name="Iannotti N."/>
            <person name="Marturano G."/>
            <person name="Paoli F."/>
            <person name="Bruttini M."/>
            <person name="Carapelli A."/>
            <person name="Frati F."/>
            <person name="Nardi F."/>
        </authorList>
    </citation>
    <scope>NUCLEOTIDE SEQUENCE [LARGE SCALE GENOMIC DNA]</scope>
    <source>
        <strain evidence="2">DMR45628</strain>
    </source>
</reference>
<comment type="similarity">
    <text evidence="1">Belongs to the GMC oxidoreductase family.</text>
</comment>
<dbReference type="InterPro" id="IPR012132">
    <property type="entry name" value="GMC_OxRdtase"/>
</dbReference>
<organism evidence="2 3">
    <name type="scientific">Popillia japonica</name>
    <name type="common">Japanese beetle</name>
    <dbReference type="NCBI Taxonomy" id="7064"/>
    <lineage>
        <taxon>Eukaryota</taxon>
        <taxon>Metazoa</taxon>
        <taxon>Ecdysozoa</taxon>
        <taxon>Arthropoda</taxon>
        <taxon>Hexapoda</taxon>
        <taxon>Insecta</taxon>
        <taxon>Pterygota</taxon>
        <taxon>Neoptera</taxon>
        <taxon>Endopterygota</taxon>
        <taxon>Coleoptera</taxon>
        <taxon>Polyphaga</taxon>
        <taxon>Scarabaeiformia</taxon>
        <taxon>Scarabaeidae</taxon>
        <taxon>Rutelinae</taxon>
        <taxon>Popillia</taxon>
    </lineage>
</organism>
<proteinExistence type="inferred from homology"/>
<dbReference type="InterPro" id="IPR036188">
    <property type="entry name" value="FAD/NAD-bd_sf"/>
</dbReference>
<keyword evidence="3" id="KW-1185">Reference proteome</keyword>
<dbReference type="GO" id="GO:0050660">
    <property type="term" value="F:flavin adenine dinucleotide binding"/>
    <property type="evidence" value="ECO:0007669"/>
    <property type="project" value="InterPro"/>
</dbReference>
<evidence type="ECO:0008006" key="4">
    <source>
        <dbReference type="Google" id="ProtNLM"/>
    </source>
</evidence>
<gene>
    <name evidence="2" type="ORF">QE152_g23259</name>
</gene>
<dbReference type="GO" id="GO:0016491">
    <property type="term" value="F:oxidoreductase activity"/>
    <property type="evidence" value="ECO:0007669"/>
    <property type="project" value="TreeGrafter"/>
</dbReference>